<dbReference type="SUPFAM" id="SSF49899">
    <property type="entry name" value="Concanavalin A-like lectins/glucanases"/>
    <property type="match status" value="1"/>
</dbReference>
<gene>
    <name evidence="3" type="ORF">GDO86_000462</name>
</gene>
<dbReference type="InterPro" id="IPR001791">
    <property type="entry name" value="Laminin_G"/>
</dbReference>
<evidence type="ECO:0000259" key="2">
    <source>
        <dbReference type="PROSITE" id="PS50025"/>
    </source>
</evidence>
<dbReference type="FunFam" id="2.60.120.200:FF:000058">
    <property type="entry name" value="Laminin subunit alpha 4"/>
    <property type="match status" value="1"/>
</dbReference>
<evidence type="ECO:0000313" key="4">
    <source>
        <dbReference type="Proteomes" id="UP000812440"/>
    </source>
</evidence>
<dbReference type="Gene3D" id="2.60.120.200">
    <property type="match status" value="1"/>
</dbReference>
<dbReference type="EMBL" id="JAACNH010000001">
    <property type="protein sequence ID" value="KAG8453845.1"/>
    <property type="molecule type" value="Genomic_DNA"/>
</dbReference>
<feature type="non-terminal residue" evidence="3">
    <location>
        <position position="207"/>
    </location>
</feature>
<dbReference type="InterPro" id="IPR013320">
    <property type="entry name" value="ConA-like_dom_sf"/>
</dbReference>
<evidence type="ECO:0000256" key="1">
    <source>
        <dbReference type="PROSITE-ProRule" id="PRU00122"/>
    </source>
</evidence>
<dbReference type="CDD" id="cd00110">
    <property type="entry name" value="LamG"/>
    <property type="match status" value="1"/>
</dbReference>
<keyword evidence="4" id="KW-1185">Reference proteome</keyword>
<dbReference type="PROSITE" id="PS50025">
    <property type="entry name" value="LAM_G_DOMAIN"/>
    <property type="match status" value="1"/>
</dbReference>
<evidence type="ECO:0000313" key="3">
    <source>
        <dbReference type="EMBL" id="KAG8453845.1"/>
    </source>
</evidence>
<dbReference type="SMART" id="SM00282">
    <property type="entry name" value="LamG"/>
    <property type="match status" value="1"/>
</dbReference>
<dbReference type="InterPro" id="IPR050372">
    <property type="entry name" value="Neurexin-related_CASP"/>
</dbReference>
<comment type="caution">
    <text evidence="3">The sequence shown here is derived from an EMBL/GenBank/DDBJ whole genome shotgun (WGS) entry which is preliminary data.</text>
</comment>
<dbReference type="AlphaFoldDB" id="A0A8T2K8M5"/>
<dbReference type="PANTHER" id="PTHR15036">
    <property type="entry name" value="PIKACHURIN-LIKE PROTEIN"/>
    <property type="match status" value="1"/>
</dbReference>
<sequence length="207" mass="23722">MVATYSYLEMCRNQNKLAFAQSRSASYFFDGTGYAVIRNIERRGRFTQVTRFDIEVRTLVDNALIFLMVNGTKFFSLELQDGYIRLLYDFGFTKGPVLLEDSMKKFLINDARYHEISVIYHNSKKMILVVDRRHVKSVDNEKTSIPFTDIYIGGAPSAILQSVKSHLAADIAYKGCMKGFQFQKKDFNLLEEPETLGISYGCPEESL</sequence>
<protein>
    <recommendedName>
        <fullName evidence="2">Laminin G domain-containing protein</fullName>
    </recommendedName>
</protein>
<feature type="domain" description="Laminin G" evidence="2">
    <location>
        <begin position="24"/>
        <end position="202"/>
    </location>
</feature>
<accession>A0A8T2K8M5</accession>
<dbReference type="PANTHER" id="PTHR15036:SF47">
    <property type="entry name" value="LAMININ SUBUNIT ALPHA-4"/>
    <property type="match status" value="1"/>
</dbReference>
<reference evidence="3" key="1">
    <citation type="thesis" date="2020" institute="ProQuest LLC" country="789 East Eisenhower Parkway, Ann Arbor, MI, USA">
        <title>Comparative Genomics and Chromosome Evolution.</title>
        <authorList>
            <person name="Mudd A.B."/>
        </authorList>
    </citation>
    <scope>NUCLEOTIDE SEQUENCE</scope>
    <source>
        <strain evidence="3">Female2</strain>
        <tissue evidence="3">Blood</tissue>
    </source>
</reference>
<organism evidence="3 4">
    <name type="scientific">Hymenochirus boettgeri</name>
    <name type="common">Congo dwarf clawed frog</name>
    <dbReference type="NCBI Taxonomy" id="247094"/>
    <lineage>
        <taxon>Eukaryota</taxon>
        <taxon>Metazoa</taxon>
        <taxon>Chordata</taxon>
        <taxon>Craniata</taxon>
        <taxon>Vertebrata</taxon>
        <taxon>Euteleostomi</taxon>
        <taxon>Amphibia</taxon>
        <taxon>Batrachia</taxon>
        <taxon>Anura</taxon>
        <taxon>Pipoidea</taxon>
        <taxon>Pipidae</taxon>
        <taxon>Pipinae</taxon>
        <taxon>Hymenochirus</taxon>
    </lineage>
</organism>
<proteinExistence type="predicted"/>
<comment type="caution">
    <text evidence="1">Lacks conserved residue(s) required for the propagation of feature annotation.</text>
</comment>
<dbReference type="Pfam" id="PF02210">
    <property type="entry name" value="Laminin_G_2"/>
    <property type="match status" value="1"/>
</dbReference>
<name>A0A8T2K8M5_9PIPI</name>
<dbReference type="Proteomes" id="UP000812440">
    <property type="component" value="Chromosome 1"/>
</dbReference>
<dbReference type="OrthoDB" id="5836593at2759"/>